<reference evidence="4 5" key="2">
    <citation type="submission" date="2014-07" db="EMBL/GenBank/DDBJ databases">
        <authorList>
            <person name="Zhang J.E."/>
            <person name="Yang H."/>
            <person name="Guo J."/>
            <person name="Deng Z."/>
            <person name="Luo H."/>
            <person name="Luo M."/>
            <person name="Zhao B."/>
        </authorList>
    </citation>
    <scope>NUCLEOTIDE SEQUENCE [LARGE SCALE GENOMIC DNA]</scope>
    <source>
        <strain evidence="4">ATCC 10762</strain>
        <strain evidence="5">ATCC 10762 / DSM 40127 / CCM 3239 / JCM 4008 / LMG 5968 / NBRC 12843 / NCIMB 8234 / A-377</strain>
    </source>
</reference>
<evidence type="ECO:0000256" key="1">
    <source>
        <dbReference type="SAM" id="Phobius"/>
    </source>
</evidence>
<proteinExistence type="predicted"/>
<dbReference type="GO" id="GO:0003677">
    <property type="term" value="F:DNA binding"/>
    <property type="evidence" value="ECO:0007669"/>
    <property type="project" value="InterPro"/>
</dbReference>
<dbReference type="GeneID" id="97485483"/>
<reference evidence="3" key="1">
    <citation type="journal article" date="2014" name="Int. J. Syst. Evol. Microbiol.">
        <title>Complete genome sequence of Corynebacterium casei LMG S-19264T (=DSM 44701T), isolated from a smear-ripened cheese.</title>
        <authorList>
            <consortium name="US DOE Joint Genome Institute (JGI-PGF)"/>
            <person name="Walter F."/>
            <person name="Albersmeier A."/>
            <person name="Kalinowski J."/>
            <person name="Ruckert C."/>
        </authorList>
    </citation>
    <scope>NUCLEOTIDE SEQUENCE</scope>
    <source>
        <strain evidence="3">JCM 4434</strain>
    </source>
</reference>
<evidence type="ECO:0000259" key="2">
    <source>
        <dbReference type="SMART" id="SM00530"/>
    </source>
</evidence>
<dbReference type="Pfam" id="PF13560">
    <property type="entry name" value="HTH_31"/>
    <property type="match status" value="1"/>
</dbReference>
<dbReference type="Proteomes" id="UP000037395">
    <property type="component" value="Unassembled WGS sequence"/>
</dbReference>
<evidence type="ECO:0000313" key="3">
    <source>
        <dbReference type="EMBL" id="GGU71240.1"/>
    </source>
</evidence>
<dbReference type="KEGG" id="kau:B6264_28560"/>
<dbReference type="Gene3D" id="1.10.260.40">
    <property type="entry name" value="lambda repressor-like DNA-binding domains"/>
    <property type="match status" value="1"/>
</dbReference>
<sequence length="157" mass="16665">MGRHHTSETTSPSPADQLASELQSLKSGSGLTYARLSERTHYAKSSWERWVNGKQFPPRDAVQSIASVCGGDAERLLELWRLADSRRITFVPLGAPAPATTAPVAGPADGGPLGEADSACRHRREAALLRRVALVSLALGAGGVLAAAGRRPFRREA</sequence>
<keyword evidence="5" id="KW-1185">Reference proteome</keyword>
<organism evidence="4 5">
    <name type="scientific">Kitasatospora aureofaciens</name>
    <name type="common">Streptomyces aureofaciens</name>
    <dbReference type="NCBI Taxonomy" id="1894"/>
    <lineage>
        <taxon>Bacteria</taxon>
        <taxon>Bacillati</taxon>
        <taxon>Actinomycetota</taxon>
        <taxon>Actinomycetes</taxon>
        <taxon>Kitasatosporales</taxon>
        <taxon>Streptomycetaceae</taxon>
        <taxon>Kitasatospora</taxon>
    </lineage>
</organism>
<reference evidence="5" key="4">
    <citation type="submission" date="2016-08" db="EMBL/GenBank/DDBJ databases">
        <title>Sequencing, assembly and comparative genomics of S. aureofaciens ATCC 10762.</title>
        <authorList>
            <person name="Gradnigo J.S."/>
            <person name="Johnson N."/>
            <person name="Somerville G.A."/>
        </authorList>
    </citation>
    <scope>NUCLEOTIDE SEQUENCE [LARGE SCALE GENOMIC DNA]</scope>
    <source>
        <strain evidence="5">ATCC 10762 / DSM 40127 / CCM 3239 / JCM 4008 / LMG 5968 / NBRC 12843 / NCIMB 8234 / A-377</strain>
    </source>
</reference>
<keyword evidence="1" id="KW-0812">Transmembrane</keyword>
<accession>A0A8H9LJZ8</accession>
<dbReference type="SMART" id="SM00530">
    <property type="entry name" value="HTH_XRE"/>
    <property type="match status" value="1"/>
</dbReference>
<dbReference type="SUPFAM" id="SSF47413">
    <property type="entry name" value="lambda repressor-like DNA-binding domains"/>
    <property type="match status" value="1"/>
</dbReference>
<reference evidence="4" key="3">
    <citation type="submission" date="2016-08" db="EMBL/GenBank/DDBJ databases">
        <title>Sequencing, Assembly and Comparative Genomics of S. aureofaciens ATCC 10762.</title>
        <authorList>
            <person name="Gradnigo J.S."/>
            <person name="Johnson N."/>
            <person name="Somerville G.A."/>
        </authorList>
    </citation>
    <scope>NUCLEOTIDE SEQUENCE [LARGE SCALE GENOMIC DNA]</scope>
    <source>
        <strain evidence="4">ATCC 10762</strain>
    </source>
</reference>
<dbReference type="CDD" id="cd00093">
    <property type="entry name" value="HTH_XRE"/>
    <property type="match status" value="1"/>
</dbReference>
<keyword evidence="1" id="KW-1133">Transmembrane helix</keyword>
<name>A0A1E7N7D9_KITAU</name>
<dbReference type="EMBL" id="BMUB01000004">
    <property type="protein sequence ID" value="GGU71240.1"/>
    <property type="molecule type" value="Genomic_DNA"/>
</dbReference>
<accession>A0A1E7N7D9</accession>
<evidence type="ECO:0000313" key="5">
    <source>
        <dbReference type="Proteomes" id="UP000037395"/>
    </source>
</evidence>
<dbReference type="RefSeq" id="WP_051746684.1">
    <property type="nucleotide sequence ID" value="NZ_BMUB01000004.1"/>
</dbReference>
<evidence type="ECO:0000313" key="4">
    <source>
        <dbReference type="EMBL" id="OEV36617.1"/>
    </source>
</evidence>
<gene>
    <name evidence="3" type="ORF">GCM10010502_23650</name>
    <name evidence="4" type="ORF">HS99_0027955</name>
</gene>
<dbReference type="OrthoDB" id="3386996at2"/>
<dbReference type="InterPro" id="IPR001387">
    <property type="entry name" value="Cro/C1-type_HTH"/>
</dbReference>
<reference evidence="3" key="5">
    <citation type="submission" date="2020-09" db="EMBL/GenBank/DDBJ databases">
        <authorList>
            <person name="Sun Q."/>
            <person name="Ohkuma M."/>
        </authorList>
    </citation>
    <scope>NUCLEOTIDE SEQUENCE</scope>
    <source>
        <strain evidence="3">JCM 4434</strain>
    </source>
</reference>
<comment type="caution">
    <text evidence="4">The sequence shown here is derived from an EMBL/GenBank/DDBJ whole genome shotgun (WGS) entry which is preliminary data.</text>
</comment>
<dbReference type="EMBL" id="JPRF03000024">
    <property type="protein sequence ID" value="OEV36617.1"/>
    <property type="molecule type" value="Genomic_DNA"/>
</dbReference>
<feature type="transmembrane region" description="Helical" evidence="1">
    <location>
        <begin position="128"/>
        <end position="148"/>
    </location>
</feature>
<keyword evidence="1" id="KW-0472">Membrane</keyword>
<feature type="domain" description="HTH cro/C1-type" evidence="2">
    <location>
        <begin position="17"/>
        <end position="76"/>
    </location>
</feature>
<dbReference type="InterPro" id="IPR010982">
    <property type="entry name" value="Lambda_DNA-bd_dom_sf"/>
</dbReference>
<dbReference type="Proteomes" id="UP000610124">
    <property type="component" value="Unassembled WGS sequence"/>
</dbReference>
<protein>
    <recommendedName>
        <fullName evidence="2">HTH cro/C1-type domain-containing protein</fullName>
    </recommendedName>
</protein>
<dbReference type="AlphaFoldDB" id="A0A1E7N7D9"/>